<dbReference type="AlphaFoldDB" id="A0A6I4I0P9"/>
<proteinExistence type="predicted"/>
<evidence type="ECO:0000313" key="1">
    <source>
        <dbReference type="EMBL" id="QQL48331.1"/>
    </source>
</evidence>
<keyword evidence="2" id="KW-1185">Reference proteome</keyword>
<organism evidence="1 2">
    <name type="scientific">Mucilaginibacter ginkgonis</name>
    <dbReference type="NCBI Taxonomy" id="2682091"/>
    <lineage>
        <taxon>Bacteria</taxon>
        <taxon>Pseudomonadati</taxon>
        <taxon>Bacteroidota</taxon>
        <taxon>Sphingobacteriia</taxon>
        <taxon>Sphingobacteriales</taxon>
        <taxon>Sphingobacteriaceae</taxon>
        <taxon>Mucilaginibacter</taxon>
    </lineage>
</organism>
<reference evidence="1 2" key="1">
    <citation type="submission" date="2020-12" db="EMBL/GenBank/DDBJ databases">
        <title>HMF7856_wgs.fasta genome submission.</title>
        <authorList>
            <person name="Kang H."/>
            <person name="Kim H."/>
            <person name="Joh K."/>
        </authorList>
    </citation>
    <scope>NUCLEOTIDE SEQUENCE [LARGE SCALE GENOMIC DNA]</scope>
    <source>
        <strain evidence="1 2">HMF7856</strain>
    </source>
</reference>
<dbReference type="KEGG" id="mgik:GO620_008995"/>
<dbReference type="EMBL" id="CP066775">
    <property type="protein sequence ID" value="QQL48331.1"/>
    <property type="molecule type" value="Genomic_DNA"/>
</dbReference>
<name>A0A6I4I0P9_9SPHI</name>
<sequence length="54" mass="6100">MTTQNTKTVSKLVSRFDNELKKLILQDLKAINRTKNQVLDKITNSVAVNRLSVA</sequence>
<dbReference type="Proteomes" id="UP000429232">
    <property type="component" value="Chromosome"/>
</dbReference>
<gene>
    <name evidence="1" type="ORF">GO620_008995</name>
</gene>
<protein>
    <submittedName>
        <fullName evidence="1">Uncharacterized protein</fullName>
    </submittedName>
</protein>
<dbReference type="RefSeq" id="WP_157525896.1">
    <property type="nucleotide sequence ID" value="NZ_CP066775.1"/>
</dbReference>
<evidence type="ECO:0000313" key="2">
    <source>
        <dbReference type="Proteomes" id="UP000429232"/>
    </source>
</evidence>
<accession>A0A6I4I0P9</accession>